<gene>
    <name evidence="1" type="ORF">PAPYR_4820</name>
</gene>
<dbReference type="PANTHER" id="PTHR38926:SF72">
    <property type="entry name" value="IM:7136021-RELATED"/>
    <property type="match status" value="1"/>
</dbReference>
<evidence type="ECO:0000313" key="2">
    <source>
        <dbReference type="Proteomes" id="UP001141327"/>
    </source>
</evidence>
<protein>
    <submittedName>
        <fullName evidence="1">Uncharacterized protein</fullName>
    </submittedName>
</protein>
<sequence>MTQPGDDLWKRIPPELLRAVVEASPRPLQTYIQFLCLSHTTRAGIRGTLCELTFEVASDLGLSDLIKFTTDALAALLGPCKSLRKLCFPKRWTSDDVTDDTAHDAGEGWVDEAFGGHTQLAVLEQLPPLAEPAIERILGHLPGLVELTVSPLLAMNTRLLAALARSCPRLQVLRSAAKPDQRAGPAQLAALAPLSGVLKELDLRGGEWWDLGVAESLAAFVGGLSAVTSLRLHCYPPAALEPIASRLTALELTGLSDLPGPGFCRLETLALDLLGHYSCSTPLARLLAANQATLCSLTLTLKDSDVLSLVASLRALPHLTHLHLTVLGSGSRALSALLPADLVDRLERLRIRLVDLEPEDPVRIASSHLQRLRIALGMSHPTGLALDCPALVELDMTEAPSCRLTAALQCPRLRVLRLPAAQSLDGAAPMPDLEEADFSWGSLVVDPAWLLAGSPRLRELIKVQLTRPDLLASLCACGSLVRLEWLYLDVTRLPNPLVLKLPGQLERLGLHILAKDERMSEGGLDLQVEAPCLLDLLLAIADPLPAVRLRLHNCPALVRIALKSPATTMLSIQVDEAEDGEAMVPAMQPLCLNFQGSLDAASLLGLLTRHGARLRTLFAEDLLRAASEDWPRLMQALSGLPRLTRLDLEVSDAPSPLSLACPQLRRLVLRRLPGEAKVVLSCPLLERLSGIEDPRRQLVLALPAPRLRCGL</sequence>
<dbReference type="PANTHER" id="PTHR38926">
    <property type="entry name" value="F-BOX DOMAIN CONTAINING PROTEIN, EXPRESSED"/>
    <property type="match status" value="1"/>
</dbReference>
<organism evidence="1 2">
    <name type="scientific">Paratrimastix pyriformis</name>
    <dbReference type="NCBI Taxonomy" id="342808"/>
    <lineage>
        <taxon>Eukaryota</taxon>
        <taxon>Metamonada</taxon>
        <taxon>Preaxostyla</taxon>
        <taxon>Paratrimastigidae</taxon>
        <taxon>Paratrimastix</taxon>
    </lineage>
</organism>
<accession>A0ABQ8UJ76</accession>
<dbReference type="InterPro" id="IPR032675">
    <property type="entry name" value="LRR_dom_sf"/>
</dbReference>
<dbReference type="Gene3D" id="3.80.10.10">
    <property type="entry name" value="Ribonuclease Inhibitor"/>
    <property type="match status" value="2"/>
</dbReference>
<dbReference type="EMBL" id="JAPMOS010000021">
    <property type="protein sequence ID" value="KAJ4459281.1"/>
    <property type="molecule type" value="Genomic_DNA"/>
</dbReference>
<dbReference type="SUPFAM" id="SSF52047">
    <property type="entry name" value="RNI-like"/>
    <property type="match status" value="1"/>
</dbReference>
<name>A0ABQ8UJ76_9EUKA</name>
<comment type="caution">
    <text evidence="1">The sequence shown here is derived from an EMBL/GenBank/DDBJ whole genome shotgun (WGS) entry which is preliminary data.</text>
</comment>
<proteinExistence type="predicted"/>
<dbReference type="Proteomes" id="UP001141327">
    <property type="component" value="Unassembled WGS sequence"/>
</dbReference>
<keyword evidence="2" id="KW-1185">Reference proteome</keyword>
<evidence type="ECO:0000313" key="1">
    <source>
        <dbReference type="EMBL" id="KAJ4459281.1"/>
    </source>
</evidence>
<reference evidence="1" key="1">
    <citation type="journal article" date="2022" name="bioRxiv">
        <title>Genomics of Preaxostyla Flagellates Illuminates Evolutionary Transitions and the Path Towards Mitochondrial Loss.</title>
        <authorList>
            <person name="Novak L.V.F."/>
            <person name="Treitli S.C."/>
            <person name="Pyrih J."/>
            <person name="Halakuc P."/>
            <person name="Pipaliya S.V."/>
            <person name="Vacek V."/>
            <person name="Brzon O."/>
            <person name="Soukal P."/>
            <person name="Eme L."/>
            <person name="Dacks J.B."/>
            <person name="Karnkowska A."/>
            <person name="Elias M."/>
            <person name="Hampl V."/>
        </authorList>
    </citation>
    <scope>NUCLEOTIDE SEQUENCE</scope>
    <source>
        <strain evidence="1">RCP-MX</strain>
    </source>
</reference>